<accession>B8HMA3</accession>
<evidence type="ECO:0000313" key="2">
    <source>
        <dbReference type="EMBL" id="ACL47110.1"/>
    </source>
</evidence>
<dbReference type="PANTHER" id="PTHR30041">
    <property type="entry name" value="ARSENATE REDUCTASE"/>
    <property type="match status" value="1"/>
</dbReference>
<dbReference type="AlphaFoldDB" id="B8HMA3"/>
<dbReference type="InterPro" id="IPR006660">
    <property type="entry name" value="Arsenate_reductase-like"/>
</dbReference>
<name>B8HMA3_CYAP4</name>
<dbReference type="eggNOG" id="COG1393">
    <property type="taxonomic scope" value="Bacteria"/>
</dbReference>
<evidence type="ECO:0000256" key="1">
    <source>
        <dbReference type="PROSITE-ProRule" id="PRU01282"/>
    </source>
</evidence>
<dbReference type="PANTHER" id="PTHR30041:SF8">
    <property type="entry name" value="PROTEIN YFFB"/>
    <property type="match status" value="1"/>
</dbReference>
<dbReference type="STRING" id="395961.Cyan7425_4806"/>
<comment type="similarity">
    <text evidence="1">Belongs to the ArsC family.</text>
</comment>
<dbReference type="PROSITE" id="PS51353">
    <property type="entry name" value="ARSC"/>
    <property type="match status" value="1"/>
</dbReference>
<organism evidence="2">
    <name type="scientific">Cyanothece sp. (strain PCC 7425 / ATCC 29141)</name>
    <dbReference type="NCBI Taxonomy" id="395961"/>
    <lineage>
        <taxon>Bacteria</taxon>
        <taxon>Bacillati</taxon>
        <taxon>Cyanobacteriota</taxon>
        <taxon>Cyanophyceae</taxon>
        <taxon>Gomontiellales</taxon>
        <taxon>Cyanothecaceae</taxon>
        <taxon>Cyanothece</taxon>
    </lineage>
</organism>
<dbReference type="Pfam" id="PF03960">
    <property type="entry name" value="ArsC"/>
    <property type="match status" value="1"/>
</dbReference>
<dbReference type="CDD" id="cd03033">
    <property type="entry name" value="ArsC_15kD"/>
    <property type="match status" value="1"/>
</dbReference>
<dbReference type="SUPFAM" id="SSF52833">
    <property type="entry name" value="Thioredoxin-like"/>
    <property type="match status" value="1"/>
</dbReference>
<gene>
    <name evidence="2" type="ordered locus">Cyan7425_4806</name>
</gene>
<reference evidence="2" key="1">
    <citation type="submission" date="2009-01" db="EMBL/GenBank/DDBJ databases">
        <title>Complete sequence of chromosome Cyanothece sp. PCC 7425.</title>
        <authorList>
            <consortium name="US DOE Joint Genome Institute"/>
            <person name="Lucas S."/>
            <person name="Copeland A."/>
            <person name="Lapidus A."/>
            <person name="Glavina del Rio T."/>
            <person name="Dalin E."/>
            <person name="Tice H."/>
            <person name="Bruce D."/>
            <person name="Goodwin L."/>
            <person name="Pitluck S."/>
            <person name="Sims D."/>
            <person name="Meineke L."/>
            <person name="Brettin T."/>
            <person name="Detter J.C."/>
            <person name="Han C."/>
            <person name="Larimer F."/>
            <person name="Land M."/>
            <person name="Hauser L."/>
            <person name="Kyrpides N."/>
            <person name="Ovchinnikova G."/>
            <person name="Liberton M."/>
            <person name="Stoeckel J."/>
            <person name="Banerjee A."/>
            <person name="Singh A."/>
            <person name="Page L."/>
            <person name="Sato H."/>
            <person name="Zhao L."/>
            <person name="Sherman L."/>
            <person name="Pakrasi H."/>
            <person name="Richardson P."/>
        </authorList>
    </citation>
    <scope>NUCLEOTIDE SEQUENCE</scope>
    <source>
        <strain evidence="2">PCC 7425</strain>
    </source>
</reference>
<dbReference type="HOGENOM" id="CLU_133290_0_0_3"/>
<dbReference type="InterPro" id="IPR036249">
    <property type="entry name" value="Thioredoxin-like_sf"/>
</dbReference>
<proteinExistence type="inferred from homology"/>
<dbReference type="NCBIfam" id="TIGR01616">
    <property type="entry name" value="nitro_assoc"/>
    <property type="match status" value="1"/>
</dbReference>
<dbReference type="EMBL" id="CP001344">
    <property type="protein sequence ID" value="ACL47110.1"/>
    <property type="molecule type" value="Genomic_DNA"/>
</dbReference>
<dbReference type="OrthoDB" id="9808142at2"/>
<dbReference type="InterPro" id="IPR006503">
    <property type="entry name" value="Nase-assoc"/>
</dbReference>
<sequence>MATVIFYEKPGCINNTRQKSLLQAAGHQLEVHDLLRAGWTIDRLRPFFGQRPVVEWFNPTAPPIKSGEIIPEQLDADTALALMVANPLLIRRPLLQVEEHKAVGFDPVHIDAWIGLSPATPEQQSVYDRFITADLQTCPHS</sequence>
<protein>
    <submittedName>
        <fullName evidence="2">Nitrogenase-associated protein</fullName>
    </submittedName>
</protein>
<dbReference type="KEGG" id="cyn:Cyan7425_4806"/>
<dbReference type="Gene3D" id="3.40.30.10">
    <property type="entry name" value="Glutaredoxin"/>
    <property type="match status" value="1"/>
</dbReference>